<feature type="signal peptide" evidence="2">
    <location>
        <begin position="1"/>
        <end position="16"/>
    </location>
</feature>
<comment type="caution">
    <text evidence="3">The sequence shown here is derived from an EMBL/GenBank/DDBJ whole genome shotgun (WGS) entry which is preliminary data.</text>
</comment>
<dbReference type="OrthoDB" id="7460055at2759"/>
<feature type="region of interest" description="Disordered" evidence="1">
    <location>
        <begin position="33"/>
        <end position="52"/>
    </location>
</feature>
<feature type="compositionally biased region" description="Basic and acidic residues" evidence="1">
    <location>
        <begin position="33"/>
        <end position="42"/>
    </location>
</feature>
<keyword evidence="2" id="KW-0732">Signal</keyword>
<keyword evidence="4" id="KW-1185">Reference proteome</keyword>
<name>A0A8S4R7W7_9NEOP</name>
<evidence type="ECO:0000313" key="4">
    <source>
        <dbReference type="Proteomes" id="UP000838756"/>
    </source>
</evidence>
<evidence type="ECO:0000256" key="2">
    <source>
        <dbReference type="SAM" id="SignalP"/>
    </source>
</evidence>
<evidence type="ECO:0000256" key="1">
    <source>
        <dbReference type="SAM" id="MobiDB-lite"/>
    </source>
</evidence>
<accession>A0A8S4R7W7</accession>
<dbReference type="Proteomes" id="UP000838756">
    <property type="component" value="Unassembled WGS sequence"/>
</dbReference>
<gene>
    <name evidence="3" type="primary">jg18614</name>
    <name evidence="3" type="ORF">PAEG_LOCUS9721</name>
</gene>
<feature type="chain" id="PRO_5035753346" evidence="2">
    <location>
        <begin position="17"/>
        <end position="178"/>
    </location>
</feature>
<organism evidence="3 4">
    <name type="scientific">Pararge aegeria aegeria</name>
    <dbReference type="NCBI Taxonomy" id="348720"/>
    <lineage>
        <taxon>Eukaryota</taxon>
        <taxon>Metazoa</taxon>
        <taxon>Ecdysozoa</taxon>
        <taxon>Arthropoda</taxon>
        <taxon>Hexapoda</taxon>
        <taxon>Insecta</taxon>
        <taxon>Pterygota</taxon>
        <taxon>Neoptera</taxon>
        <taxon>Endopterygota</taxon>
        <taxon>Lepidoptera</taxon>
        <taxon>Glossata</taxon>
        <taxon>Ditrysia</taxon>
        <taxon>Papilionoidea</taxon>
        <taxon>Nymphalidae</taxon>
        <taxon>Satyrinae</taxon>
        <taxon>Satyrini</taxon>
        <taxon>Parargina</taxon>
        <taxon>Pararge</taxon>
    </lineage>
</organism>
<dbReference type="EMBL" id="CAKXAJ010024814">
    <property type="protein sequence ID" value="CAH2230512.1"/>
    <property type="molecule type" value="Genomic_DNA"/>
</dbReference>
<protein>
    <submittedName>
        <fullName evidence="3">Jg18614 protein</fullName>
    </submittedName>
</protein>
<dbReference type="AlphaFoldDB" id="A0A8S4R7W7"/>
<sequence length="178" mass="20621">MIRILVLAAFLVIGSAVEETKTSVNAAKVSAKKEEPIEKVEDANSEPSSLHSYYGSENNRVWDSRNSRGDALDLSEEENRIVQDVYSPDYYEPNIILDYRYLKSGGRGYARSDGGQILILPRRNHMPISHNNYDTLIEYLRLKHLEEMERKWGKVLRHEHDEHRGPEMYDDYGEGHRV</sequence>
<evidence type="ECO:0000313" key="3">
    <source>
        <dbReference type="EMBL" id="CAH2230512.1"/>
    </source>
</evidence>
<reference evidence="3" key="1">
    <citation type="submission" date="2022-03" db="EMBL/GenBank/DDBJ databases">
        <authorList>
            <person name="Lindestad O."/>
        </authorList>
    </citation>
    <scope>NUCLEOTIDE SEQUENCE</scope>
</reference>
<proteinExistence type="predicted"/>